<dbReference type="Gene3D" id="1.25.40.10">
    <property type="entry name" value="Tetratricopeptide repeat domain"/>
    <property type="match status" value="2"/>
</dbReference>
<feature type="region of interest" description="Disordered" evidence="3">
    <location>
        <begin position="151"/>
        <end position="186"/>
    </location>
</feature>
<dbReference type="Pfam" id="PF08238">
    <property type="entry name" value="Sel1"/>
    <property type="match status" value="7"/>
</dbReference>
<feature type="repeat" description="TPR" evidence="2">
    <location>
        <begin position="438"/>
        <end position="471"/>
    </location>
</feature>
<organism evidence="4 5">
    <name type="scientific">Colletotrichum limetticola</name>
    <dbReference type="NCBI Taxonomy" id="1209924"/>
    <lineage>
        <taxon>Eukaryota</taxon>
        <taxon>Fungi</taxon>
        <taxon>Dikarya</taxon>
        <taxon>Ascomycota</taxon>
        <taxon>Pezizomycotina</taxon>
        <taxon>Sordariomycetes</taxon>
        <taxon>Hypocreomycetidae</taxon>
        <taxon>Glomerellales</taxon>
        <taxon>Glomerellaceae</taxon>
        <taxon>Colletotrichum</taxon>
        <taxon>Colletotrichum acutatum species complex</taxon>
    </lineage>
</organism>
<evidence type="ECO:0000256" key="1">
    <source>
        <dbReference type="ARBA" id="ARBA00022737"/>
    </source>
</evidence>
<feature type="region of interest" description="Disordered" evidence="3">
    <location>
        <begin position="676"/>
        <end position="774"/>
    </location>
</feature>
<evidence type="ECO:0000313" key="5">
    <source>
        <dbReference type="Proteomes" id="UP001169217"/>
    </source>
</evidence>
<keyword evidence="2" id="KW-0802">TPR repeat</keyword>
<evidence type="ECO:0000256" key="2">
    <source>
        <dbReference type="PROSITE-ProRule" id="PRU00339"/>
    </source>
</evidence>
<comment type="caution">
    <text evidence="4">The sequence shown here is derived from an EMBL/GenBank/DDBJ whole genome shotgun (WGS) entry which is preliminary data.</text>
</comment>
<feature type="region of interest" description="Disordered" evidence="3">
    <location>
        <begin position="33"/>
        <end position="59"/>
    </location>
</feature>
<gene>
    <name evidence="4" type="ORF">CLIM01_01029</name>
</gene>
<dbReference type="EMBL" id="JARUPT010000015">
    <property type="protein sequence ID" value="KAK0381663.1"/>
    <property type="molecule type" value="Genomic_DNA"/>
</dbReference>
<feature type="compositionally biased region" description="Polar residues" evidence="3">
    <location>
        <begin position="688"/>
        <end position="699"/>
    </location>
</feature>
<keyword evidence="5" id="KW-1185">Reference proteome</keyword>
<sequence length="1179" mass="127556">MWYPYSKGMTPFERCKTRWAMYARLGQGHAPGAVRGPPYNGRGTRSASRGGTAAVSGPHSISEGQVQLSQGGGHGQVGFHLGKALAGSRNDPRTGNLLLLLLYGVPTLLCLPTPRFHASAIAKRNTRLAHTREKGTLSSFCTLKRKGPPSRIPDALSFDLDSPPRFRTSSPCGAPQPKNTTDEMPQFGATFVPGGFDDYYMPEVIAPAPQRVTPQVPQNMQNDLQRMELEAREVSPNRAAVSSNNVTNRHGREPSLSSVLKPTDSGAPSLPPKGGSDAQAGAPPTDSYRPFHENSASDNPHKMRPSAAPSFSPFPKLTGDNVPPTDEEKETILWNAREHVLHSNNVSMQLSWARDTLAWAEIVMDARSRDPESGRQTPNVEHELRVDAINIVNYLVGQEHPEALFMKAKWLEFGKFGCRPDKRDAYTKYQRAAELGYARAEYRLGMLFENSNDYSKAVEHYYLGLRLKDSAAMYRLGMMSLLGQHNHQKDYQRGLDLIREAADLSDEDAPQGSYVYGMLLARDLPDIDIPEALLQTDLHQAKMYIEKAAYLGFAKAQLKIGQAYELCQLGCDFNPAYSLHYYGLAAQQGQPEASLGVSRWFLFGYEGIFNKNEQLAFKYAQDAANAKLPTGEFAMGYYYEIGVHVPKDLRQARFWYEAAADHGNKDARGRIDALDHEKSLTKADHETTTLTRIKSQHGSQRGKRPDRFKQPNTMPTVSESTPVTPTDAHPGYPSTSAKTSPHPSPRVHPSSAPHDTVDYPDPSRPNSMGNRPAAFTVNLDSNLAIRPKSAAPYPEDDRPAPLNLNRPKSTAPYPEDEMHHGGGGGGRGAGPQLSPHYGGGRPVSGPHSDRPGSAFGIRTGPGGPPGPAGNIRASQSMGNMIPPAGSDPRGRVPVGGPAGYRQPSPGPAARPPGQPYPATGGLPPNPAANRPPKQSPYPPQQGSYGPSDYGQPTPPPAQAGNFGQRTSSIPPDAQYGYGRGAAPQRIDSMPLSPSGQPRPGPGPAGQPRPFPNRPDLADQPGRTGSAPPSSQPRPQQQPSPAPSAQTMPPPKKQATGQGPATFEAMGIPKGKDESDCIVIRCILLSQRRQAIFQARPALATLKTFHQLSGSFVGNSALIGGEIGKVVREGSIWLYLAEGGEEVVDVELARVGNEAFGLDVWEEECCNVDSSYIDDIAVPF</sequence>
<dbReference type="PANTHER" id="PTHR46430:SF2">
    <property type="entry name" value="CHITIN SYNTHASE REGULATORY FACTOR 4"/>
    <property type="match status" value="1"/>
</dbReference>
<feature type="compositionally biased region" description="Pro residues" evidence="3">
    <location>
        <begin position="996"/>
        <end position="1012"/>
    </location>
</feature>
<evidence type="ECO:0008006" key="6">
    <source>
        <dbReference type="Google" id="ProtNLM"/>
    </source>
</evidence>
<feature type="region of interest" description="Disordered" evidence="3">
    <location>
        <begin position="788"/>
        <end position="1067"/>
    </location>
</feature>
<evidence type="ECO:0000256" key="3">
    <source>
        <dbReference type="SAM" id="MobiDB-lite"/>
    </source>
</evidence>
<dbReference type="InterPro" id="IPR019734">
    <property type="entry name" value="TPR_rpt"/>
</dbReference>
<protein>
    <recommendedName>
        <fullName evidence="6">Chitin synthase activator</fullName>
    </recommendedName>
</protein>
<dbReference type="SUPFAM" id="SSF81901">
    <property type="entry name" value="HCP-like"/>
    <property type="match status" value="1"/>
</dbReference>
<proteinExistence type="predicted"/>
<feature type="compositionally biased region" description="Low complexity" evidence="3">
    <location>
        <begin position="41"/>
        <end position="54"/>
    </location>
</feature>
<feature type="region of interest" description="Disordered" evidence="3">
    <location>
        <begin position="230"/>
        <end position="327"/>
    </location>
</feature>
<dbReference type="Proteomes" id="UP001169217">
    <property type="component" value="Unassembled WGS sequence"/>
</dbReference>
<dbReference type="InterPro" id="IPR006597">
    <property type="entry name" value="Sel1-like"/>
</dbReference>
<dbReference type="PANTHER" id="PTHR46430">
    <property type="entry name" value="PROTEIN SKT5-RELATED"/>
    <property type="match status" value="1"/>
</dbReference>
<dbReference type="InterPro" id="IPR051726">
    <property type="entry name" value="Chitin_Synth_Reg"/>
</dbReference>
<dbReference type="InterPro" id="IPR011990">
    <property type="entry name" value="TPR-like_helical_dom_sf"/>
</dbReference>
<feature type="compositionally biased region" description="Pro residues" evidence="3">
    <location>
        <begin position="904"/>
        <end position="915"/>
    </location>
</feature>
<dbReference type="SMART" id="SM00671">
    <property type="entry name" value="SEL1"/>
    <property type="match status" value="6"/>
</dbReference>
<feature type="compositionally biased region" description="Polar residues" evidence="3">
    <location>
        <begin position="167"/>
        <end position="183"/>
    </location>
</feature>
<evidence type="ECO:0000313" key="4">
    <source>
        <dbReference type="EMBL" id="KAK0381663.1"/>
    </source>
</evidence>
<name>A0ABQ9QD20_9PEZI</name>
<feature type="compositionally biased region" description="Basic and acidic residues" evidence="3">
    <location>
        <begin position="676"/>
        <end position="687"/>
    </location>
</feature>
<reference evidence="4" key="1">
    <citation type="submission" date="2023-04" db="EMBL/GenBank/DDBJ databases">
        <title>Colletotrichum limetticola genome sequence.</title>
        <authorList>
            <person name="Baroncelli R."/>
        </authorList>
    </citation>
    <scope>NUCLEOTIDE SEQUENCE</scope>
    <source>
        <strain evidence="4">KLA-Anderson</strain>
    </source>
</reference>
<feature type="compositionally biased region" description="Pro residues" evidence="3">
    <location>
        <begin position="1029"/>
        <end position="1051"/>
    </location>
</feature>
<keyword evidence="1" id="KW-0677">Repeat</keyword>
<feature type="compositionally biased region" description="Low complexity" evidence="3">
    <location>
        <begin position="713"/>
        <end position="726"/>
    </location>
</feature>
<dbReference type="PROSITE" id="PS50005">
    <property type="entry name" value="TPR"/>
    <property type="match status" value="1"/>
</dbReference>
<feature type="compositionally biased region" description="Low complexity" evidence="3">
    <location>
        <begin position="305"/>
        <end position="315"/>
    </location>
</feature>
<accession>A0ABQ9QD20</accession>